<comment type="caution">
    <text evidence="1">The sequence shown here is derived from an EMBL/GenBank/DDBJ whole genome shotgun (WGS) entry which is preliminary data.</text>
</comment>
<reference evidence="1 2" key="1">
    <citation type="submission" date="2019-09" db="EMBL/GenBank/DDBJ databases">
        <title>Bird 10,000 Genomes (B10K) Project - Family phase.</title>
        <authorList>
            <person name="Zhang G."/>
        </authorList>
    </citation>
    <scope>NUCLEOTIDE SEQUENCE [LARGE SCALE GENOMIC DNA]</scope>
    <source>
        <strain evidence="1">B10K-DU-001-23</strain>
        <tissue evidence="1">Muscle</tissue>
    </source>
</reference>
<evidence type="ECO:0000313" key="1">
    <source>
        <dbReference type="EMBL" id="NXG60978.1"/>
    </source>
</evidence>
<dbReference type="EMBL" id="VWZJ01007382">
    <property type="protein sequence ID" value="NXG60978.1"/>
    <property type="molecule type" value="Genomic_DNA"/>
</dbReference>
<evidence type="ECO:0000313" key="2">
    <source>
        <dbReference type="Proteomes" id="UP000518305"/>
    </source>
</evidence>
<proteinExistence type="predicted"/>
<keyword evidence="2" id="KW-1185">Reference proteome</keyword>
<dbReference type="Proteomes" id="UP000518305">
    <property type="component" value="Unassembled WGS sequence"/>
</dbReference>
<dbReference type="GO" id="GO:0042721">
    <property type="term" value="C:TIM22 mitochondrial import inner membrane insertion complex"/>
    <property type="evidence" value="ECO:0007669"/>
    <property type="project" value="InterPro"/>
</dbReference>
<sequence length="79" mass="9697">LALIYEVPDPPEVSLYSSRCRHLRRRWRDFPGSVLDVGFLGRWWGLERELRDCDVNEEEFRELPERLRRLHPRQLRSHQ</sequence>
<protein>
    <submittedName>
        <fullName evidence="1">TIM29 translocase</fullName>
    </submittedName>
</protein>
<dbReference type="PANTHER" id="PTHR21435">
    <property type="entry name" value="MITOCHONDRIAL IMPORT INNER MEMBRANE TRANSLOCASE SUBUNIT TIM29"/>
    <property type="match status" value="1"/>
</dbReference>
<name>A0A7K9D8V3_9AVES</name>
<feature type="non-terminal residue" evidence="1">
    <location>
        <position position="79"/>
    </location>
</feature>
<dbReference type="Pfam" id="PF10171">
    <property type="entry name" value="Tim29"/>
    <property type="match status" value="1"/>
</dbReference>
<organism evidence="1 2">
    <name type="scientific">Hemiprocne comata</name>
    <dbReference type="NCBI Taxonomy" id="243314"/>
    <lineage>
        <taxon>Eukaryota</taxon>
        <taxon>Metazoa</taxon>
        <taxon>Chordata</taxon>
        <taxon>Craniata</taxon>
        <taxon>Vertebrata</taxon>
        <taxon>Euteleostomi</taxon>
        <taxon>Archelosauria</taxon>
        <taxon>Archosauria</taxon>
        <taxon>Dinosauria</taxon>
        <taxon>Saurischia</taxon>
        <taxon>Theropoda</taxon>
        <taxon>Coelurosauria</taxon>
        <taxon>Aves</taxon>
        <taxon>Neognathae</taxon>
        <taxon>Neoaves</taxon>
        <taxon>Strisores</taxon>
        <taxon>Apodiformes</taxon>
        <taxon>Apodidae</taxon>
        <taxon>Hemiprocninae</taxon>
        <taxon>Hemiprocne</taxon>
    </lineage>
</organism>
<dbReference type="InterPro" id="IPR019322">
    <property type="entry name" value="TIMM29"/>
</dbReference>
<dbReference type="AlphaFoldDB" id="A0A7K9D8V3"/>
<accession>A0A7K9D8V3</accession>
<dbReference type="GO" id="GO:0045039">
    <property type="term" value="P:protein insertion into mitochondrial inner membrane"/>
    <property type="evidence" value="ECO:0007669"/>
    <property type="project" value="TreeGrafter"/>
</dbReference>
<gene>
    <name evidence="1" type="primary">Timm29</name>
    <name evidence="1" type="ORF">HEMCOM_R14806</name>
</gene>
<feature type="non-terminal residue" evidence="1">
    <location>
        <position position="1"/>
    </location>
</feature>
<dbReference type="PANTHER" id="PTHR21435:SF1">
    <property type="entry name" value="MITOCHONDRIAL IMPORT INNER MEMBRANE TRANSLOCASE SUBUNIT TIM29"/>
    <property type="match status" value="1"/>
</dbReference>